<organism evidence="2">
    <name type="scientific">Trypanosoma vivax (strain Y486)</name>
    <dbReference type="NCBI Taxonomy" id="1055687"/>
    <lineage>
        <taxon>Eukaryota</taxon>
        <taxon>Discoba</taxon>
        <taxon>Euglenozoa</taxon>
        <taxon>Kinetoplastea</taxon>
        <taxon>Metakinetoplastina</taxon>
        <taxon>Trypanosomatida</taxon>
        <taxon>Trypanosomatidae</taxon>
        <taxon>Trypanosoma</taxon>
        <taxon>Duttonella</taxon>
    </lineage>
</organism>
<evidence type="ECO:0008006" key="3">
    <source>
        <dbReference type="Google" id="ProtNLM"/>
    </source>
</evidence>
<evidence type="ECO:0000313" key="2">
    <source>
        <dbReference type="EMBL" id="CCC53346.1"/>
    </source>
</evidence>
<feature type="signal peptide" evidence="1">
    <location>
        <begin position="1"/>
        <end position="19"/>
    </location>
</feature>
<keyword evidence="1" id="KW-0732">Signal</keyword>
<gene>
    <name evidence="2" type="ORF">TVY486_1108300</name>
</gene>
<proteinExistence type="predicted"/>
<dbReference type="VEuPathDB" id="TriTrypDB:TvY486_1108300"/>
<sequence length="122" mass="13735">MCPFSICLCTFIFNTGARAQDVFLGCSQRSKEDEKVAISSEFRLLHWRRLYVPPCTHPLHYFLLMYPTGMPLSGLALHTSSVLPPLPTKIGGWMHQKPPLLISVICERTPSSCIRKSSSNNK</sequence>
<reference evidence="2" key="1">
    <citation type="journal article" date="2012" name="Proc. Natl. Acad. Sci. U.S.A.">
        <title>Antigenic diversity is generated by distinct evolutionary mechanisms in African trypanosome species.</title>
        <authorList>
            <person name="Jackson A.P."/>
            <person name="Berry A."/>
            <person name="Aslett M."/>
            <person name="Allison H.C."/>
            <person name="Burton P."/>
            <person name="Vavrova-Anderson J."/>
            <person name="Brown R."/>
            <person name="Browne H."/>
            <person name="Corton N."/>
            <person name="Hauser H."/>
            <person name="Gamble J."/>
            <person name="Gilderthorp R."/>
            <person name="Marcello L."/>
            <person name="McQuillan J."/>
            <person name="Otto T.D."/>
            <person name="Quail M.A."/>
            <person name="Sanders M.J."/>
            <person name="van Tonder A."/>
            <person name="Ginger M.L."/>
            <person name="Field M.C."/>
            <person name="Barry J.D."/>
            <person name="Hertz-Fowler C."/>
            <person name="Berriman M."/>
        </authorList>
    </citation>
    <scope>NUCLEOTIDE SEQUENCE</scope>
    <source>
        <strain evidence="2">Y486</strain>
    </source>
</reference>
<name>G0UBZ8_TRYVY</name>
<evidence type="ECO:0000256" key="1">
    <source>
        <dbReference type="SAM" id="SignalP"/>
    </source>
</evidence>
<dbReference type="AlphaFoldDB" id="G0UBZ8"/>
<accession>G0UBZ8</accession>
<feature type="chain" id="PRO_5003409940" description="Secreted protein" evidence="1">
    <location>
        <begin position="20"/>
        <end position="122"/>
    </location>
</feature>
<protein>
    <recommendedName>
        <fullName evidence="3">Secreted protein</fullName>
    </recommendedName>
</protein>
<dbReference type="EMBL" id="HE573027">
    <property type="protein sequence ID" value="CCC53346.1"/>
    <property type="molecule type" value="Genomic_DNA"/>
</dbReference>